<dbReference type="InParanoid" id="A0A517S7B4"/>
<dbReference type="OrthoDB" id="9807434at2"/>
<evidence type="ECO:0000256" key="1">
    <source>
        <dbReference type="ARBA" id="ARBA00009427"/>
    </source>
</evidence>
<evidence type="ECO:0000256" key="2">
    <source>
        <dbReference type="ARBA" id="ARBA00022679"/>
    </source>
</evidence>
<protein>
    <recommendedName>
        <fullName evidence="8">Cytidylate kinase</fullName>
        <shortName evidence="8">CK</shortName>
        <ecNumber evidence="8">2.7.4.25</ecNumber>
    </recommendedName>
    <alternativeName>
        <fullName evidence="8">Cytidine monophosphate kinase</fullName>
        <shortName evidence="8">CMP kinase</shortName>
    </alternativeName>
</protein>
<dbReference type="HAMAP" id="MF_00238">
    <property type="entry name" value="Cytidyl_kinase_type1"/>
    <property type="match status" value="1"/>
</dbReference>
<dbReference type="PANTHER" id="PTHR21299">
    <property type="entry name" value="CYTIDYLATE KINASE/PANTOATE-BETA-ALANINE LIGASE"/>
    <property type="match status" value="1"/>
</dbReference>
<keyword evidence="11" id="KW-1185">Reference proteome</keyword>
<evidence type="ECO:0000256" key="6">
    <source>
        <dbReference type="ARBA" id="ARBA00047615"/>
    </source>
</evidence>
<dbReference type="GO" id="GO:0006220">
    <property type="term" value="P:pyrimidine nucleotide metabolic process"/>
    <property type="evidence" value="ECO:0007669"/>
    <property type="project" value="UniProtKB-UniRule"/>
</dbReference>
<keyword evidence="8" id="KW-0963">Cytoplasm</keyword>
<keyword evidence="4 8" id="KW-0418">Kinase</keyword>
<reference evidence="10 11" key="1">
    <citation type="submission" date="2019-02" db="EMBL/GenBank/DDBJ databases">
        <title>Deep-cultivation of Planctomycetes and their phenomic and genomic characterization uncovers novel biology.</title>
        <authorList>
            <person name="Wiegand S."/>
            <person name="Jogler M."/>
            <person name="Boedeker C."/>
            <person name="Pinto D."/>
            <person name="Vollmers J."/>
            <person name="Rivas-Marin E."/>
            <person name="Kohn T."/>
            <person name="Peeters S.H."/>
            <person name="Heuer A."/>
            <person name="Rast P."/>
            <person name="Oberbeckmann S."/>
            <person name="Bunk B."/>
            <person name="Jeske O."/>
            <person name="Meyerdierks A."/>
            <person name="Storesund J.E."/>
            <person name="Kallscheuer N."/>
            <person name="Luecker S."/>
            <person name="Lage O.M."/>
            <person name="Pohl T."/>
            <person name="Merkel B.J."/>
            <person name="Hornburger P."/>
            <person name="Mueller R.-W."/>
            <person name="Bruemmer F."/>
            <person name="Labrenz M."/>
            <person name="Spormann A.M."/>
            <person name="Op den Camp H."/>
            <person name="Overmann J."/>
            <person name="Amann R."/>
            <person name="Jetten M.S.M."/>
            <person name="Mascher T."/>
            <person name="Medema M.H."/>
            <person name="Devos D.P."/>
            <person name="Kaster A.-K."/>
            <person name="Ovreas L."/>
            <person name="Rohde M."/>
            <person name="Galperin M.Y."/>
            <person name="Jogler C."/>
        </authorList>
    </citation>
    <scope>NUCLEOTIDE SEQUENCE [LARGE SCALE GENOMIC DNA]</scope>
    <source>
        <strain evidence="10 11">Pan44</strain>
    </source>
</reference>
<dbReference type="Proteomes" id="UP000315700">
    <property type="component" value="Chromosome"/>
</dbReference>
<dbReference type="RefSeq" id="WP_145025943.1">
    <property type="nucleotide sequence ID" value="NZ_CP036271.1"/>
</dbReference>
<dbReference type="GO" id="GO:0036430">
    <property type="term" value="F:CMP kinase activity"/>
    <property type="evidence" value="ECO:0007669"/>
    <property type="project" value="RHEA"/>
</dbReference>
<evidence type="ECO:0000313" key="11">
    <source>
        <dbReference type="Proteomes" id="UP000315700"/>
    </source>
</evidence>
<dbReference type="CDD" id="cd02020">
    <property type="entry name" value="CMPK"/>
    <property type="match status" value="1"/>
</dbReference>
<comment type="catalytic activity">
    <reaction evidence="6 8">
        <text>dCMP + ATP = dCDP + ADP</text>
        <dbReference type="Rhea" id="RHEA:25094"/>
        <dbReference type="ChEBI" id="CHEBI:30616"/>
        <dbReference type="ChEBI" id="CHEBI:57566"/>
        <dbReference type="ChEBI" id="CHEBI:58593"/>
        <dbReference type="ChEBI" id="CHEBI:456216"/>
        <dbReference type="EC" id="2.7.4.25"/>
    </reaction>
</comment>
<dbReference type="InterPro" id="IPR003136">
    <property type="entry name" value="Cytidylate_kin"/>
</dbReference>
<keyword evidence="5 8" id="KW-0067">ATP-binding</keyword>
<keyword evidence="3 8" id="KW-0547">Nucleotide-binding</keyword>
<dbReference type="GO" id="GO:0015949">
    <property type="term" value="P:nucleobase-containing small molecule interconversion"/>
    <property type="evidence" value="ECO:0007669"/>
    <property type="project" value="TreeGrafter"/>
</dbReference>
<dbReference type="NCBIfam" id="TIGR00017">
    <property type="entry name" value="cmk"/>
    <property type="match status" value="1"/>
</dbReference>
<comment type="subcellular location">
    <subcellularLocation>
        <location evidence="8">Cytoplasm</location>
    </subcellularLocation>
</comment>
<dbReference type="PANTHER" id="PTHR21299:SF2">
    <property type="entry name" value="CYTIDYLATE KINASE"/>
    <property type="match status" value="1"/>
</dbReference>
<organism evidence="10 11">
    <name type="scientific">Caulifigura coniformis</name>
    <dbReference type="NCBI Taxonomy" id="2527983"/>
    <lineage>
        <taxon>Bacteria</taxon>
        <taxon>Pseudomonadati</taxon>
        <taxon>Planctomycetota</taxon>
        <taxon>Planctomycetia</taxon>
        <taxon>Planctomycetales</taxon>
        <taxon>Planctomycetaceae</taxon>
        <taxon>Caulifigura</taxon>
    </lineage>
</organism>
<dbReference type="EMBL" id="CP036271">
    <property type="protein sequence ID" value="QDT52021.1"/>
    <property type="molecule type" value="Genomic_DNA"/>
</dbReference>
<dbReference type="SUPFAM" id="SSF52540">
    <property type="entry name" value="P-loop containing nucleoside triphosphate hydrolases"/>
    <property type="match status" value="1"/>
</dbReference>
<name>A0A517S7B4_9PLAN</name>
<evidence type="ECO:0000256" key="5">
    <source>
        <dbReference type="ARBA" id="ARBA00022840"/>
    </source>
</evidence>
<dbReference type="KEGG" id="ccos:Pan44_00280"/>
<feature type="binding site" evidence="8">
    <location>
        <begin position="7"/>
        <end position="15"/>
    </location>
    <ligand>
        <name>ATP</name>
        <dbReference type="ChEBI" id="CHEBI:30616"/>
    </ligand>
</feature>
<dbReference type="AlphaFoldDB" id="A0A517S7B4"/>
<feature type="domain" description="Cytidylate kinase" evidence="9">
    <location>
        <begin position="3"/>
        <end position="210"/>
    </location>
</feature>
<keyword evidence="2 8" id="KW-0808">Transferase</keyword>
<sequence>MIVTIDGPAGTGKSTAAKRLAAALGFEYLDTGAMYRAVAALCLEAEVELNSLAAAELARTSSITFQSGRTMARGMDVTEFLRSPEVTRAASIVAQHPEVRAALVARQRELAGVLNFVCEGRDQGTVVFPQAECKFFLTASPEERAKRRMDELALCGKHVSFEEMLTQQRERDERDLNRDVAPLRPANDAIVIDTTAISLEEVLKRLEAEVRRRLG</sequence>
<dbReference type="FunCoup" id="A0A517S7B4">
    <property type="interactions" value="351"/>
</dbReference>
<evidence type="ECO:0000259" key="9">
    <source>
        <dbReference type="Pfam" id="PF02224"/>
    </source>
</evidence>
<gene>
    <name evidence="8 10" type="primary">cmk</name>
    <name evidence="10" type="ORF">Pan44_00280</name>
</gene>
<dbReference type="GO" id="GO:0005524">
    <property type="term" value="F:ATP binding"/>
    <property type="evidence" value="ECO:0007669"/>
    <property type="project" value="UniProtKB-UniRule"/>
</dbReference>
<dbReference type="GO" id="GO:0005829">
    <property type="term" value="C:cytosol"/>
    <property type="evidence" value="ECO:0007669"/>
    <property type="project" value="TreeGrafter"/>
</dbReference>
<dbReference type="EC" id="2.7.4.25" evidence="8"/>
<comment type="catalytic activity">
    <reaction evidence="7 8">
        <text>CMP + ATP = CDP + ADP</text>
        <dbReference type="Rhea" id="RHEA:11600"/>
        <dbReference type="ChEBI" id="CHEBI:30616"/>
        <dbReference type="ChEBI" id="CHEBI:58069"/>
        <dbReference type="ChEBI" id="CHEBI:60377"/>
        <dbReference type="ChEBI" id="CHEBI:456216"/>
        <dbReference type="EC" id="2.7.4.25"/>
    </reaction>
</comment>
<evidence type="ECO:0000256" key="8">
    <source>
        <dbReference type="HAMAP-Rule" id="MF_00238"/>
    </source>
</evidence>
<proteinExistence type="inferred from homology"/>
<comment type="similarity">
    <text evidence="1 8">Belongs to the cytidylate kinase family. Type 1 subfamily.</text>
</comment>
<accession>A0A517S7B4</accession>
<evidence type="ECO:0000313" key="10">
    <source>
        <dbReference type="EMBL" id="QDT52021.1"/>
    </source>
</evidence>
<dbReference type="InterPro" id="IPR027417">
    <property type="entry name" value="P-loop_NTPase"/>
</dbReference>
<evidence type="ECO:0000256" key="4">
    <source>
        <dbReference type="ARBA" id="ARBA00022777"/>
    </source>
</evidence>
<evidence type="ECO:0000256" key="7">
    <source>
        <dbReference type="ARBA" id="ARBA00048478"/>
    </source>
</evidence>
<dbReference type="InterPro" id="IPR011994">
    <property type="entry name" value="Cytidylate_kinase_dom"/>
</dbReference>
<dbReference type="Pfam" id="PF02224">
    <property type="entry name" value="Cytidylate_kin"/>
    <property type="match status" value="1"/>
</dbReference>
<evidence type="ECO:0000256" key="3">
    <source>
        <dbReference type="ARBA" id="ARBA00022741"/>
    </source>
</evidence>
<dbReference type="GO" id="GO:0036431">
    <property type="term" value="F:dCMP kinase activity"/>
    <property type="evidence" value="ECO:0007669"/>
    <property type="project" value="InterPro"/>
</dbReference>
<dbReference type="Gene3D" id="3.40.50.300">
    <property type="entry name" value="P-loop containing nucleotide triphosphate hydrolases"/>
    <property type="match status" value="1"/>
</dbReference>